<evidence type="ECO:0000313" key="3">
    <source>
        <dbReference type="EMBL" id="MBA2935525.1"/>
    </source>
</evidence>
<gene>
    <name evidence="3" type="ORF">HZF05_15670</name>
</gene>
<dbReference type="Pfam" id="PF23212">
    <property type="entry name" value="DUF7064"/>
    <property type="match status" value="1"/>
</dbReference>
<dbReference type="InterPro" id="IPR055493">
    <property type="entry name" value="DUF7065"/>
</dbReference>
<evidence type="ECO:0000313" key="4">
    <source>
        <dbReference type="Proteomes" id="UP000570166"/>
    </source>
</evidence>
<dbReference type="EMBL" id="JACEIB010000025">
    <property type="protein sequence ID" value="MBA2935525.1"/>
    <property type="molecule type" value="Genomic_DNA"/>
</dbReference>
<evidence type="ECO:0000259" key="1">
    <source>
        <dbReference type="Pfam" id="PF23212"/>
    </source>
</evidence>
<dbReference type="Pfam" id="PF23213">
    <property type="entry name" value="DUF7065"/>
    <property type="match status" value="1"/>
</dbReference>
<feature type="domain" description="DUF7065" evidence="2">
    <location>
        <begin position="104"/>
        <end position="174"/>
    </location>
</feature>
<comment type="caution">
    <text evidence="3">The sequence shown here is derived from an EMBL/GenBank/DDBJ whole genome shotgun (WGS) entry which is preliminary data.</text>
</comment>
<proteinExistence type="predicted"/>
<dbReference type="RefSeq" id="WP_160365491.1">
    <property type="nucleotide sequence ID" value="NZ_JACEIB010000025.1"/>
</dbReference>
<accession>A0A838L9Y6</accession>
<reference evidence="3 4" key="1">
    <citation type="submission" date="2020-07" db="EMBL/GenBank/DDBJ databases">
        <authorList>
            <person name="Sun Q."/>
        </authorList>
    </citation>
    <scope>NUCLEOTIDE SEQUENCE [LARGE SCALE GENOMIC DNA]</scope>
    <source>
        <strain evidence="3 4">CGMCC 1.13654</strain>
    </source>
</reference>
<protein>
    <submittedName>
        <fullName evidence="3">Uncharacterized protein</fullName>
    </submittedName>
</protein>
<evidence type="ECO:0000259" key="2">
    <source>
        <dbReference type="Pfam" id="PF23213"/>
    </source>
</evidence>
<keyword evidence="4" id="KW-1185">Reference proteome</keyword>
<dbReference type="SUPFAM" id="SSF159245">
    <property type="entry name" value="AttH-like"/>
    <property type="match status" value="1"/>
</dbReference>
<dbReference type="AlphaFoldDB" id="A0A838L9Y6"/>
<sequence length="308" mass="35172">MSELATNFEEFPVEHAHRHRLAENGRESLAHIFLMPEYGMAGFLYPSMLGTGDARGMACFFGPSFPQQVEESHNGVIAEDMTFADWRLGPMRMAVTEPHKKVSISWVGERIKVAAEFEATHPPYAFSMHPRGNPPYFGDNRTEQHGRVSATIEIDGKSFPHEGLMIRDHSWGPRIWGINQHYKWIHATTGEASMHFFEMQAFGKTELRGFLFKEGKMRHLVDVDYTFAFDEAMLQREFRVTVTDSDGRQSSIEYDIYGTLQSSHDPKTVINTGCAKVRFDGADGVGVCEFNWNRNYFDFAKDYAVRYG</sequence>
<name>A0A838L9Y6_9SPHN</name>
<feature type="domain" description="DUF7064" evidence="1">
    <location>
        <begin position="176"/>
        <end position="294"/>
    </location>
</feature>
<organism evidence="3 4">
    <name type="scientific">Sphingomonas chungangi</name>
    <dbReference type="NCBI Taxonomy" id="2683589"/>
    <lineage>
        <taxon>Bacteria</taxon>
        <taxon>Pseudomonadati</taxon>
        <taxon>Pseudomonadota</taxon>
        <taxon>Alphaproteobacteria</taxon>
        <taxon>Sphingomonadales</taxon>
        <taxon>Sphingomonadaceae</taxon>
        <taxon>Sphingomonas</taxon>
    </lineage>
</organism>
<dbReference type="InterPro" id="IPR055492">
    <property type="entry name" value="DUF7064"/>
</dbReference>
<dbReference type="Proteomes" id="UP000570166">
    <property type="component" value="Unassembled WGS sequence"/>
</dbReference>